<dbReference type="NCBIfam" id="TIGR01924">
    <property type="entry name" value="rsbW_low_gc"/>
    <property type="match status" value="1"/>
</dbReference>
<dbReference type="EMBL" id="FNDU01000005">
    <property type="protein sequence ID" value="SDI21949.1"/>
    <property type="molecule type" value="Genomic_DNA"/>
</dbReference>
<accession>A0A1G8ISR2</accession>
<dbReference type="GO" id="GO:0016989">
    <property type="term" value="F:sigma factor antagonist activity"/>
    <property type="evidence" value="ECO:0007669"/>
    <property type="project" value="InterPro"/>
</dbReference>
<reference evidence="8 9" key="1">
    <citation type="submission" date="2016-10" db="EMBL/GenBank/DDBJ databases">
        <authorList>
            <person name="de Groot N.N."/>
        </authorList>
    </citation>
    <scope>NUCLEOTIDE SEQUENCE [LARGE SCALE GENOMIC DNA]</scope>
    <source>
        <strain evidence="9">P4B,CCM 7963,CECT 7998,DSM 25260,IBRC-M 10614,KCTC 13821</strain>
    </source>
</reference>
<protein>
    <recommendedName>
        <fullName evidence="6">Serine-protein kinase RsbW</fullName>
        <ecNumber evidence="6">2.7.11.1</ecNumber>
    </recommendedName>
    <alternativeName>
        <fullName evidence="6">Anti-sigma-B factor</fullName>
    </alternativeName>
    <alternativeName>
        <fullName evidence="6">Sigma-B negative effector RsbW</fullName>
    </alternativeName>
</protein>
<dbReference type="PANTHER" id="PTHR35526:SF9">
    <property type="entry name" value="SERINE-PROTEIN KINASE RSBW"/>
    <property type="match status" value="1"/>
</dbReference>
<keyword evidence="2 6" id="KW-0808">Transferase</keyword>
<evidence type="ECO:0000256" key="3">
    <source>
        <dbReference type="ARBA" id="ARBA00022741"/>
    </source>
</evidence>
<dbReference type="EC" id="2.7.11.1" evidence="6"/>
<name>A0A1G8ISR2_9BACI</name>
<evidence type="ECO:0000256" key="6">
    <source>
        <dbReference type="HAMAP-Rule" id="MF_00638"/>
    </source>
</evidence>
<comment type="similarity">
    <text evidence="6">Belongs to the anti-sigma-factor family.</text>
</comment>
<dbReference type="HAMAP" id="MF_00638">
    <property type="entry name" value="Anti_sigma_B"/>
    <property type="match status" value="1"/>
</dbReference>
<gene>
    <name evidence="6" type="primary">rsbW</name>
    <name evidence="8" type="ORF">SAMN05216352_105328</name>
</gene>
<dbReference type="GO" id="GO:0004674">
    <property type="term" value="F:protein serine/threonine kinase activity"/>
    <property type="evidence" value="ECO:0007669"/>
    <property type="project" value="UniProtKB-KW"/>
</dbReference>
<comment type="function">
    <text evidence="6">Negative regulator of sigma-B activity. Phosphorylates and inactivates its specific antagonist protein, RsbV. Upon phosphorylation of RsbV, RsbW is released and binds to sigma-B, thereby blocking its ability to form an RNA polymerase holoenzyme (E-sigma-B).</text>
</comment>
<dbReference type="Pfam" id="PF13581">
    <property type="entry name" value="HATPase_c_2"/>
    <property type="match status" value="1"/>
</dbReference>
<evidence type="ECO:0000259" key="7">
    <source>
        <dbReference type="Pfam" id="PF13581"/>
    </source>
</evidence>
<keyword evidence="9" id="KW-1185">Reference proteome</keyword>
<dbReference type="InterPro" id="IPR003594">
    <property type="entry name" value="HATPase_dom"/>
</dbReference>
<evidence type="ECO:0000256" key="4">
    <source>
        <dbReference type="ARBA" id="ARBA00022777"/>
    </source>
</evidence>
<feature type="domain" description="Histidine kinase/HSP90-like ATPase" evidence="7">
    <location>
        <begin position="13"/>
        <end position="140"/>
    </location>
</feature>
<dbReference type="GO" id="GO:0005524">
    <property type="term" value="F:ATP binding"/>
    <property type="evidence" value="ECO:0007669"/>
    <property type="project" value="UniProtKB-KW"/>
</dbReference>
<dbReference type="CDD" id="cd16936">
    <property type="entry name" value="HATPase_RsbW-like"/>
    <property type="match status" value="1"/>
</dbReference>
<dbReference type="STRING" id="930129.SAMN05216352_105328"/>
<evidence type="ECO:0000256" key="1">
    <source>
        <dbReference type="ARBA" id="ARBA00022527"/>
    </source>
</evidence>
<keyword evidence="1 6" id="KW-0723">Serine/threonine-protein kinase</keyword>
<dbReference type="Proteomes" id="UP000199017">
    <property type="component" value="Unassembled WGS sequence"/>
</dbReference>
<dbReference type="AlphaFoldDB" id="A0A1G8ISR2"/>
<sequence>MSDKAKDYIEMKLPAKAEYVGVVRLTVSGVANRVGYSYDDIEDLKIAVAEACTNVVDHAYKQNGLMALGCSIYKDKIEIVVSDNGQSFNFDDLKKGLGPVDGTKPIGELEEGGLGLFLINSLMDKVEINRESGVAIVMTKFLQRDEVEQDANGVPAPTNAQKQ</sequence>
<comment type="catalytic activity">
    <reaction evidence="6">
        <text>L-threonyl-[protein] + ATP = O-phospho-L-threonyl-[protein] + ADP + H(+)</text>
        <dbReference type="Rhea" id="RHEA:46608"/>
        <dbReference type="Rhea" id="RHEA-COMP:11060"/>
        <dbReference type="Rhea" id="RHEA-COMP:11605"/>
        <dbReference type="ChEBI" id="CHEBI:15378"/>
        <dbReference type="ChEBI" id="CHEBI:30013"/>
        <dbReference type="ChEBI" id="CHEBI:30616"/>
        <dbReference type="ChEBI" id="CHEBI:61977"/>
        <dbReference type="ChEBI" id="CHEBI:456216"/>
        <dbReference type="EC" id="2.7.11.1"/>
    </reaction>
</comment>
<organism evidence="8 9">
    <name type="scientific">Alteribacillus bidgolensis</name>
    <dbReference type="NCBI Taxonomy" id="930129"/>
    <lineage>
        <taxon>Bacteria</taxon>
        <taxon>Bacillati</taxon>
        <taxon>Bacillota</taxon>
        <taxon>Bacilli</taxon>
        <taxon>Bacillales</taxon>
        <taxon>Bacillaceae</taxon>
        <taxon>Alteribacillus</taxon>
    </lineage>
</organism>
<dbReference type="NCBIfam" id="NF003144">
    <property type="entry name" value="PRK04069.1"/>
    <property type="match status" value="1"/>
</dbReference>
<dbReference type="PANTHER" id="PTHR35526">
    <property type="entry name" value="ANTI-SIGMA-F FACTOR RSBW-RELATED"/>
    <property type="match status" value="1"/>
</dbReference>
<keyword evidence="5 6" id="KW-0067">ATP-binding</keyword>
<dbReference type="RefSeq" id="WP_091584788.1">
    <property type="nucleotide sequence ID" value="NZ_FNDU01000005.1"/>
</dbReference>
<evidence type="ECO:0000256" key="2">
    <source>
        <dbReference type="ARBA" id="ARBA00022679"/>
    </source>
</evidence>
<keyword evidence="4 6" id="KW-0418">Kinase</keyword>
<dbReference type="SUPFAM" id="SSF55874">
    <property type="entry name" value="ATPase domain of HSP90 chaperone/DNA topoisomerase II/histidine kinase"/>
    <property type="match status" value="1"/>
</dbReference>
<proteinExistence type="inferred from homology"/>
<keyword evidence="3 6" id="KW-0547">Nucleotide-binding</keyword>
<evidence type="ECO:0000256" key="5">
    <source>
        <dbReference type="ARBA" id="ARBA00022840"/>
    </source>
</evidence>
<dbReference type="Gene3D" id="3.30.565.10">
    <property type="entry name" value="Histidine kinase-like ATPase, C-terminal domain"/>
    <property type="match status" value="1"/>
</dbReference>
<dbReference type="InterPro" id="IPR050267">
    <property type="entry name" value="Anti-sigma-factor_SerPK"/>
</dbReference>
<comment type="catalytic activity">
    <reaction evidence="6">
        <text>L-seryl-[protein] + ATP = O-phospho-L-seryl-[protein] + ADP + H(+)</text>
        <dbReference type="Rhea" id="RHEA:17989"/>
        <dbReference type="Rhea" id="RHEA-COMP:9863"/>
        <dbReference type="Rhea" id="RHEA-COMP:11604"/>
        <dbReference type="ChEBI" id="CHEBI:15378"/>
        <dbReference type="ChEBI" id="CHEBI:29999"/>
        <dbReference type="ChEBI" id="CHEBI:30616"/>
        <dbReference type="ChEBI" id="CHEBI:83421"/>
        <dbReference type="ChEBI" id="CHEBI:456216"/>
        <dbReference type="EC" id="2.7.11.1"/>
    </reaction>
</comment>
<dbReference type="InterPro" id="IPR036890">
    <property type="entry name" value="HATPase_C_sf"/>
</dbReference>
<dbReference type="OrthoDB" id="9798941at2"/>
<evidence type="ECO:0000313" key="8">
    <source>
        <dbReference type="EMBL" id="SDI21949.1"/>
    </source>
</evidence>
<evidence type="ECO:0000313" key="9">
    <source>
        <dbReference type="Proteomes" id="UP000199017"/>
    </source>
</evidence>
<dbReference type="GO" id="GO:0106310">
    <property type="term" value="F:protein serine kinase activity"/>
    <property type="evidence" value="ECO:0007669"/>
    <property type="project" value="RHEA"/>
</dbReference>
<dbReference type="InterPro" id="IPR010193">
    <property type="entry name" value="RsbW"/>
</dbReference>